<keyword evidence="2" id="KW-0547">Nucleotide-binding</keyword>
<proteinExistence type="predicted"/>
<dbReference type="InterPro" id="IPR001245">
    <property type="entry name" value="Ser-Thr/Tyr_kinase_cat_dom"/>
</dbReference>
<evidence type="ECO:0000256" key="1">
    <source>
        <dbReference type="ARBA" id="ARBA00022679"/>
    </source>
</evidence>
<comment type="caution">
    <text evidence="7">The sequence shown here is derived from an EMBL/GenBank/DDBJ whole genome shotgun (WGS) entry which is preliminary data.</text>
</comment>
<evidence type="ECO:0000256" key="4">
    <source>
        <dbReference type="ARBA" id="ARBA00022840"/>
    </source>
</evidence>
<feature type="domain" description="Protein kinase" evidence="6">
    <location>
        <begin position="653"/>
        <end position="983"/>
    </location>
</feature>
<dbReference type="PROSITE" id="PS00108">
    <property type="entry name" value="PROTEIN_KINASE_ST"/>
    <property type="match status" value="1"/>
</dbReference>
<dbReference type="SUPFAM" id="SSF56112">
    <property type="entry name" value="Protein kinase-like (PK-like)"/>
    <property type="match status" value="3"/>
</dbReference>
<dbReference type="Gene3D" id="1.10.510.10">
    <property type="entry name" value="Transferase(Phosphotransferase) domain 1"/>
    <property type="match status" value="3"/>
</dbReference>
<reference evidence="7" key="1">
    <citation type="submission" date="2021-01" db="EMBL/GenBank/DDBJ databases">
        <authorList>
            <person name="Kaushik A."/>
        </authorList>
    </citation>
    <scope>NUCLEOTIDE SEQUENCE</scope>
    <source>
        <strain evidence="7">AG2-2IIIB</strain>
    </source>
</reference>
<dbReference type="Proteomes" id="UP000663843">
    <property type="component" value="Unassembled WGS sequence"/>
</dbReference>
<dbReference type="PROSITE" id="PS50011">
    <property type="entry name" value="PROTEIN_KINASE_DOM"/>
    <property type="match status" value="3"/>
</dbReference>
<dbReference type="Pfam" id="PF07714">
    <property type="entry name" value="PK_Tyr_Ser-Thr"/>
    <property type="match status" value="1"/>
</dbReference>
<feature type="domain" description="Protein kinase" evidence="6">
    <location>
        <begin position="347"/>
        <end position="640"/>
    </location>
</feature>
<dbReference type="InterPro" id="IPR051681">
    <property type="entry name" value="Ser/Thr_Kinases-Pseudokinases"/>
</dbReference>
<evidence type="ECO:0000259" key="6">
    <source>
        <dbReference type="PROSITE" id="PS50011"/>
    </source>
</evidence>
<keyword evidence="4" id="KW-0067">ATP-binding</keyword>
<evidence type="ECO:0000256" key="5">
    <source>
        <dbReference type="SAM" id="MobiDB-lite"/>
    </source>
</evidence>
<dbReference type="InterPro" id="IPR008271">
    <property type="entry name" value="Ser/Thr_kinase_AS"/>
</dbReference>
<feature type="compositionally biased region" description="Polar residues" evidence="5">
    <location>
        <begin position="1335"/>
        <end position="1345"/>
    </location>
</feature>
<evidence type="ECO:0000313" key="7">
    <source>
        <dbReference type="EMBL" id="CAE6413555.1"/>
    </source>
</evidence>
<feature type="compositionally biased region" description="Basic and acidic residues" evidence="5">
    <location>
        <begin position="932"/>
        <end position="942"/>
    </location>
</feature>
<dbReference type="SMART" id="SM00220">
    <property type="entry name" value="S_TKc"/>
    <property type="match status" value="2"/>
</dbReference>
<dbReference type="Pfam" id="PF00069">
    <property type="entry name" value="Pkinase"/>
    <property type="match status" value="2"/>
</dbReference>
<keyword evidence="1" id="KW-0808">Transferase</keyword>
<feature type="region of interest" description="Disordered" evidence="5">
    <location>
        <begin position="932"/>
        <end position="966"/>
    </location>
</feature>
<keyword evidence="3" id="KW-0418">Kinase</keyword>
<dbReference type="PANTHER" id="PTHR44329:SF288">
    <property type="entry name" value="MITOGEN-ACTIVATED PROTEIN KINASE KINASE KINASE 20"/>
    <property type="match status" value="1"/>
</dbReference>
<name>A0A8H2WYV7_9AGAM</name>
<sequence>MSKIYTSPLLSGALGVTKDITKFVQVSRVSEDLYEEAGLGGSADIFSGEYMKQDGGVTRVAIKCIRAFNLEQNAEEQPERLQKKLLRELKIWRTLSGGANIIELLGIMNGIGPFPSFVCELCPWNLQDYLERKTPPPRHTKMMADTLRGLSYMHSLESGPVAHGDMKLTNILVTSDEHALICDFGRSRQPTDQPYEVILSNSSPFAGTVRYMSPELFVPNSARPSPAADMWAYGCIALEILCRIQPYHETTSDIVVAELIRSGEPPSTRPHGPRGSLINDTLWRVLSSCWSAQDWRPTAHGFLEELTEMLHNGEVPNSPILMDMFPRVGSEPIPPWPREIEDMDGQLRSLALRSRGLRSTIFSASLGSSQVVAVKVPRLNASLDNQVRHDHLEYIFRKVVINRFGVRHPNIIEFLGITSGFSPHEGLVFELCFQWTLDKYLLKKPVMPERYTRSADPYPTHYSLMCDILEGLKFMHGYPIPIAHGDLIPENISVDNDGRAKISLFSFGRMLAALPLDAGVTATVESVLSFRWMSPELITTNNPQPTTESDMWTFGCICFWLLTLLPPYASTSRDDLAGMEIMQGHPPATLARVYRRATWTKNGLWNTIGKCWRQEPLQRPSATEFMKLLTQLEGRTIKWLPTSVTDLAGKVRYESSQQQGHKQLANYRSAWRVISDKKPYVIQESYIKMALYEATYAPKWYSKATRVVIKAGYDFESTPMARDALHSNLPSEIAIMAQIDHPRIHKLLGIDSSIEPKQLPRMVFEPLSQATLEFVLNQNDMDFESRMRTLQDTASAVTYLHEHSNGSISHGNICPTNIYIFPDGSAKLTNFTCAFQYIISADPSSPRQWSEAIAMAEPSLYRSPESRTVPGSELELVFPTLAGDVWSFGVVMLSSFSALFRIVDLEKYSLALDAGDSPLDLEGVGEECDLRMAGKSSSERHATRSTPGASPNLAPSNTSTKTAKSHKSRVTAASVLVTKSDMFEEWASVVKVQLAIETKLPDTETFEVIKTLQGDSLKFPDWLKNSNSKNWRLPHAYKKWKDQICSELKKVDKSARQRYNFITEAGGPNTGFPFAMGIITQLCHHQERVQSNVTRIGLTSETDLRFLLDGLIMHGCDGDGDEFLIYSTEQKLKLPEIKPSKISEKVNVATTTADGVTSLDIKDFKPYTRLVNRRPVMSSFSTKYPTHRLILVHCVVEYKREGVGESQMKMGIVSALYQKKVLGIQQQFAFGIFQYSGDGLQVVAGIWEDDVIKLYQIGNYSLQDPVSLIEFHLLLLSMKRLAARYKQELMDSSDALLNALEAEPPTHQWATPETRGTSTIPETPEEQDDPPQHRGGSSFQHGWAP</sequence>
<feature type="compositionally biased region" description="Polar residues" evidence="5">
    <location>
        <begin position="1308"/>
        <end position="1320"/>
    </location>
</feature>
<feature type="domain" description="Protein kinase" evidence="6">
    <location>
        <begin position="31"/>
        <end position="310"/>
    </location>
</feature>
<organism evidence="7 8">
    <name type="scientific">Rhizoctonia solani</name>
    <dbReference type="NCBI Taxonomy" id="456999"/>
    <lineage>
        <taxon>Eukaryota</taxon>
        <taxon>Fungi</taxon>
        <taxon>Dikarya</taxon>
        <taxon>Basidiomycota</taxon>
        <taxon>Agaricomycotina</taxon>
        <taxon>Agaricomycetes</taxon>
        <taxon>Cantharellales</taxon>
        <taxon>Ceratobasidiaceae</taxon>
        <taxon>Rhizoctonia</taxon>
    </lineage>
</organism>
<feature type="region of interest" description="Disordered" evidence="5">
    <location>
        <begin position="1303"/>
        <end position="1345"/>
    </location>
</feature>
<dbReference type="EMBL" id="CAJMWT010001658">
    <property type="protein sequence ID" value="CAE6413555.1"/>
    <property type="molecule type" value="Genomic_DNA"/>
</dbReference>
<dbReference type="InterPro" id="IPR011009">
    <property type="entry name" value="Kinase-like_dom_sf"/>
</dbReference>
<evidence type="ECO:0000313" key="8">
    <source>
        <dbReference type="Proteomes" id="UP000663843"/>
    </source>
</evidence>
<dbReference type="GO" id="GO:0004674">
    <property type="term" value="F:protein serine/threonine kinase activity"/>
    <property type="evidence" value="ECO:0007669"/>
    <property type="project" value="TreeGrafter"/>
</dbReference>
<dbReference type="OrthoDB" id="9991317at2759"/>
<evidence type="ECO:0000256" key="2">
    <source>
        <dbReference type="ARBA" id="ARBA00022741"/>
    </source>
</evidence>
<gene>
    <name evidence="7" type="ORF">RDB_LOCUS46647</name>
</gene>
<feature type="compositionally biased region" description="Polar residues" evidence="5">
    <location>
        <begin position="944"/>
        <end position="962"/>
    </location>
</feature>
<dbReference type="InterPro" id="IPR000719">
    <property type="entry name" value="Prot_kinase_dom"/>
</dbReference>
<protein>
    <recommendedName>
        <fullName evidence="6">Protein kinase domain-containing protein</fullName>
    </recommendedName>
</protein>
<evidence type="ECO:0000256" key="3">
    <source>
        <dbReference type="ARBA" id="ARBA00022777"/>
    </source>
</evidence>
<accession>A0A8H2WYV7</accession>
<dbReference type="PANTHER" id="PTHR44329">
    <property type="entry name" value="SERINE/THREONINE-PROTEIN KINASE TNNI3K-RELATED"/>
    <property type="match status" value="1"/>
</dbReference>
<dbReference type="GO" id="GO:0005524">
    <property type="term" value="F:ATP binding"/>
    <property type="evidence" value="ECO:0007669"/>
    <property type="project" value="InterPro"/>
</dbReference>